<evidence type="ECO:0000256" key="2">
    <source>
        <dbReference type="ARBA" id="ARBA00023002"/>
    </source>
</evidence>
<dbReference type="Pfam" id="PF02615">
    <property type="entry name" value="Ldh_2"/>
    <property type="match status" value="1"/>
</dbReference>
<dbReference type="InterPro" id="IPR043144">
    <property type="entry name" value="Mal/L-sulf/L-lact_DH-like_ah"/>
</dbReference>
<comment type="similarity">
    <text evidence="1">Belongs to the LDH2/MDH2 oxidoreductase family.</text>
</comment>
<dbReference type="PANTHER" id="PTHR11091:SF0">
    <property type="entry name" value="MALATE DEHYDROGENASE"/>
    <property type="match status" value="1"/>
</dbReference>
<reference evidence="3" key="1">
    <citation type="submission" date="2020-11" db="EMBL/GenBank/DDBJ databases">
        <title>Sequencing the genomes of 1000 actinobacteria strains.</title>
        <authorList>
            <person name="Klenk H.-P."/>
        </authorList>
    </citation>
    <scope>NUCLEOTIDE SEQUENCE</scope>
    <source>
        <strain evidence="3">DSM 43175</strain>
    </source>
</reference>
<proteinExistence type="inferred from homology"/>
<protein>
    <submittedName>
        <fullName evidence="3">LDH2 family malate/lactate/ureidoglycolate dehydrogenase</fullName>
    </submittedName>
</protein>
<dbReference type="EMBL" id="JADOUA010000001">
    <property type="protein sequence ID" value="MBG6086863.1"/>
    <property type="molecule type" value="Genomic_DNA"/>
</dbReference>
<dbReference type="AlphaFoldDB" id="A0A931DDZ4"/>
<keyword evidence="4" id="KW-1185">Reference proteome</keyword>
<comment type="caution">
    <text evidence="3">The sequence shown here is derived from an EMBL/GenBank/DDBJ whole genome shotgun (WGS) entry which is preliminary data.</text>
</comment>
<dbReference type="GO" id="GO:0016491">
    <property type="term" value="F:oxidoreductase activity"/>
    <property type="evidence" value="ECO:0007669"/>
    <property type="project" value="UniProtKB-KW"/>
</dbReference>
<organism evidence="3 4">
    <name type="scientific">Actinomadura viridis</name>
    <dbReference type="NCBI Taxonomy" id="58110"/>
    <lineage>
        <taxon>Bacteria</taxon>
        <taxon>Bacillati</taxon>
        <taxon>Actinomycetota</taxon>
        <taxon>Actinomycetes</taxon>
        <taxon>Streptosporangiales</taxon>
        <taxon>Thermomonosporaceae</taxon>
        <taxon>Actinomadura</taxon>
    </lineage>
</organism>
<accession>A0A931DDZ4</accession>
<dbReference type="InterPro" id="IPR036111">
    <property type="entry name" value="Mal/L-sulfo/L-lacto_DH-like_sf"/>
</dbReference>
<evidence type="ECO:0000313" key="3">
    <source>
        <dbReference type="EMBL" id="MBG6086863.1"/>
    </source>
</evidence>
<dbReference type="Gene3D" id="1.10.1530.10">
    <property type="match status" value="1"/>
</dbReference>
<dbReference type="SUPFAM" id="SSF89733">
    <property type="entry name" value="L-sulfolactate dehydrogenase-like"/>
    <property type="match status" value="1"/>
</dbReference>
<evidence type="ECO:0000256" key="1">
    <source>
        <dbReference type="ARBA" id="ARBA00006056"/>
    </source>
</evidence>
<keyword evidence="2" id="KW-0560">Oxidoreductase</keyword>
<dbReference type="RefSeq" id="WP_197009801.1">
    <property type="nucleotide sequence ID" value="NZ_BAABES010000007.1"/>
</dbReference>
<dbReference type="Proteomes" id="UP000614047">
    <property type="component" value="Unassembled WGS sequence"/>
</dbReference>
<dbReference type="PANTHER" id="PTHR11091">
    <property type="entry name" value="OXIDOREDUCTASE-RELATED"/>
    <property type="match status" value="1"/>
</dbReference>
<dbReference type="Gene3D" id="3.30.1370.60">
    <property type="entry name" value="Hypothetical oxidoreductase yiak, domain 2"/>
    <property type="match status" value="1"/>
</dbReference>
<name>A0A931DDZ4_9ACTN</name>
<sequence>MTQTTDTAPEAAPDEAARRTVRVPYDELLDFVTAVFVARDLPHDRARSAAEALCYGDLTGLGSHGVVNLTRLYLPLLASGRADPNAEPAVVADRGAAVLVDARRALGLWAAREMMDLACRRAAEHGIGLVTVRDMTHIGCAGHHAERATRHRMIGLTASNCGRQRIARPPGGRVAMLGTNPLSIAAPAGPSRPPFVLDMSTTVVPTGRVRVAARAGLPAPEGWLYDDQGRPVTDAAAFDRGEAHLAWLGGRPETGVYKGYGLGLLVEVLAALVPGAGMGPEPEALEGTGGPSGRDDDIGLFMLAVAPDALRSPDRYAADAATLFGTLLACPPVDEDAPVRYPGQLEAERAELNLRDGVPLPAPIHAELRELAAELGVNAPSGGES</sequence>
<evidence type="ECO:0000313" key="4">
    <source>
        <dbReference type="Proteomes" id="UP000614047"/>
    </source>
</evidence>
<dbReference type="InterPro" id="IPR043143">
    <property type="entry name" value="Mal/L-sulf/L-lact_DH-like_NADP"/>
</dbReference>
<dbReference type="InterPro" id="IPR003767">
    <property type="entry name" value="Malate/L-lactate_DH-like"/>
</dbReference>
<gene>
    <name evidence="3" type="ORF">IW256_000976</name>
</gene>